<name>A0A1W1X459_9CLOT</name>
<evidence type="ECO:0000313" key="4">
    <source>
        <dbReference type="Proteomes" id="UP000192468"/>
    </source>
</evidence>
<dbReference type="InterPro" id="IPR001647">
    <property type="entry name" value="HTH_TetR"/>
</dbReference>
<keyword evidence="4" id="KW-1185">Reference proteome</keyword>
<evidence type="ECO:0000313" key="3">
    <source>
        <dbReference type="EMBL" id="SMC18613.1"/>
    </source>
</evidence>
<dbReference type="Proteomes" id="UP000192468">
    <property type="component" value="Unassembled WGS sequence"/>
</dbReference>
<dbReference type="InterPro" id="IPR036271">
    <property type="entry name" value="Tet_transcr_reg_TetR-rel_C_sf"/>
</dbReference>
<dbReference type="SUPFAM" id="SSF46689">
    <property type="entry name" value="Homeodomain-like"/>
    <property type="match status" value="1"/>
</dbReference>
<dbReference type="Pfam" id="PF00440">
    <property type="entry name" value="TetR_N"/>
    <property type="match status" value="1"/>
</dbReference>
<dbReference type="InterPro" id="IPR009057">
    <property type="entry name" value="Homeodomain-like_sf"/>
</dbReference>
<dbReference type="AlphaFoldDB" id="A0A1W1X459"/>
<dbReference type="Gene3D" id="1.10.357.10">
    <property type="entry name" value="Tetracycline Repressor, domain 2"/>
    <property type="match status" value="1"/>
</dbReference>
<dbReference type="EMBL" id="FWXH01000002">
    <property type="protein sequence ID" value="SMC18613.1"/>
    <property type="molecule type" value="Genomic_DNA"/>
</dbReference>
<reference evidence="3 4" key="1">
    <citation type="submission" date="2017-04" db="EMBL/GenBank/DDBJ databases">
        <authorList>
            <person name="Afonso C.L."/>
            <person name="Miller P.J."/>
            <person name="Scott M.A."/>
            <person name="Spackman E."/>
            <person name="Goraichik I."/>
            <person name="Dimitrov K.M."/>
            <person name="Suarez D.L."/>
            <person name="Swayne D.E."/>
        </authorList>
    </citation>
    <scope>NUCLEOTIDE SEQUENCE [LARGE SCALE GENOMIC DNA]</scope>
    <source>
        <strain evidence="3 4">DSM 12555</strain>
    </source>
</reference>
<dbReference type="SUPFAM" id="SSF48498">
    <property type="entry name" value="Tetracyclin repressor-like, C-terminal domain"/>
    <property type="match status" value="1"/>
</dbReference>
<protein>
    <submittedName>
        <fullName evidence="3">Transcriptional regulator, TetR family</fullName>
    </submittedName>
</protein>
<proteinExistence type="predicted"/>
<feature type="domain" description="HTH tetR-type" evidence="2">
    <location>
        <begin position="1"/>
        <end position="24"/>
    </location>
</feature>
<gene>
    <name evidence="3" type="ORF">SAMN02745134_00614</name>
</gene>
<dbReference type="Gene3D" id="1.10.10.60">
    <property type="entry name" value="Homeodomain-like"/>
    <property type="match status" value="1"/>
</dbReference>
<evidence type="ECO:0000259" key="2">
    <source>
        <dbReference type="Pfam" id="PF00440"/>
    </source>
</evidence>
<accession>A0A1W1X459</accession>
<dbReference type="GO" id="GO:0003677">
    <property type="term" value="F:DNA binding"/>
    <property type="evidence" value="ECO:0007669"/>
    <property type="project" value="UniProtKB-KW"/>
</dbReference>
<keyword evidence="1" id="KW-0238">DNA-binding</keyword>
<organism evidence="3 4">
    <name type="scientific">Clostridium acidisoli DSM 12555</name>
    <dbReference type="NCBI Taxonomy" id="1121291"/>
    <lineage>
        <taxon>Bacteria</taxon>
        <taxon>Bacillati</taxon>
        <taxon>Bacillota</taxon>
        <taxon>Clostridia</taxon>
        <taxon>Eubacteriales</taxon>
        <taxon>Clostridiaceae</taxon>
        <taxon>Clostridium</taxon>
    </lineage>
</organism>
<dbReference type="STRING" id="1121291.SAMN02745134_00614"/>
<evidence type="ECO:0000256" key="1">
    <source>
        <dbReference type="ARBA" id="ARBA00023125"/>
    </source>
</evidence>
<sequence>MAAIADEANISKSLLFYYFKNKKEYYLFLFETAIKFTNEKRAESIQEKKYALFELINQNVKCRMKMIHDYPYLYKFMTRAYYETFEDIKFELDIKKKTITQVGKEEILNLIDHNRFKNANDVLVLFNIILSIAEGCMRGCEDLDILKTQRMIEEFNCMMESLKKHYYKE</sequence>